<feature type="signal peptide" evidence="1">
    <location>
        <begin position="1"/>
        <end position="17"/>
    </location>
</feature>
<keyword evidence="1" id="KW-0732">Signal</keyword>
<organism evidence="2 3">
    <name type="scientific">Daphnia pulex</name>
    <name type="common">Water flea</name>
    <dbReference type="NCBI Taxonomy" id="6669"/>
    <lineage>
        <taxon>Eukaryota</taxon>
        <taxon>Metazoa</taxon>
        <taxon>Ecdysozoa</taxon>
        <taxon>Arthropoda</taxon>
        <taxon>Crustacea</taxon>
        <taxon>Branchiopoda</taxon>
        <taxon>Diplostraca</taxon>
        <taxon>Cladocera</taxon>
        <taxon>Anomopoda</taxon>
        <taxon>Daphniidae</taxon>
        <taxon>Daphnia</taxon>
    </lineage>
</organism>
<dbReference type="Proteomes" id="UP000000305">
    <property type="component" value="Unassembled WGS sequence"/>
</dbReference>
<dbReference type="EMBL" id="GL732531">
    <property type="protein sequence ID" value="EFX85989.1"/>
    <property type="molecule type" value="Genomic_DNA"/>
</dbReference>
<dbReference type="KEGG" id="dpx:DAPPUDRAFT_313564"/>
<gene>
    <name evidence="2" type="ORF">DAPPUDRAFT_313564</name>
</gene>
<evidence type="ECO:0000313" key="2">
    <source>
        <dbReference type="EMBL" id="EFX85989.1"/>
    </source>
</evidence>
<keyword evidence="3" id="KW-1185">Reference proteome</keyword>
<dbReference type="PhylomeDB" id="E9G3H4"/>
<evidence type="ECO:0000256" key="1">
    <source>
        <dbReference type="SAM" id="SignalP"/>
    </source>
</evidence>
<reference evidence="2 3" key="1">
    <citation type="journal article" date="2011" name="Science">
        <title>The ecoresponsive genome of Daphnia pulex.</title>
        <authorList>
            <person name="Colbourne J.K."/>
            <person name="Pfrender M.E."/>
            <person name="Gilbert D."/>
            <person name="Thomas W.K."/>
            <person name="Tucker A."/>
            <person name="Oakley T.H."/>
            <person name="Tokishita S."/>
            <person name="Aerts A."/>
            <person name="Arnold G.J."/>
            <person name="Basu M.K."/>
            <person name="Bauer D.J."/>
            <person name="Caceres C.E."/>
            <person name="Carmel L."/>
            <person name="Casola C."/>
            <person name="Choi J.H."/>
            <person name="Detter J.C."/>
            <person name="Dong Q."/>
            <person name="Dusheyko S."/>
            <person name="Eads B.D."/>
            <person name="Frohlich T."/>
            <person name="Geiler-Samerotte K.A."/>
            <person name="Gerlach D."/>
            <person name="Hatcher P."/>
            <person name="Jogdeo S."/>
            <person name="Krijgsveld J."/>
            <person name="Kriventseva E.V."/>
            <person name="Kultz D."/>
            <person name="Laforsch C."/>
            <person name="Lindquist E."/>
            <person name="Lopez J."/>
            <person name="Manak J.R."/>
            <person name="Muller J."/>
            <person name="Pangilinan J."/>
            <person name="Patwardhan R.P."/>
            <person name="Pitluck S."/>
            <person name="Pritham E.J."/>
            <person name="Rechtsteiner A."/>
            <person name="Rho M."/>
            <person name="Rogozin I.B."/>
            <person name="Sakarya O."/>
            <person name="Salamov A."/>
            <person name="Schaack S."/>
            <person name="Shapiro H."/>
            <person name="Shiga Y."/>
            <person name="Skalitzky C."/>
            <person name="Smith Z."/>
            <person name="Souvorov A."/>
            <person name="Sung W."/>
            <person name="Tang Z."/>
            <person name="Tsuchiya D."/>
            <person name="Tu H."/>
            <person name="Vos H."/>
            <person name="Wang M."/>
            <person name="Wolf Y.I."/>
            <person name="Yamagata H."/>
            <person name="Yamada T."/>
            <person name="Ye Y."/>
            <person name="Shaw J.R."/>
            <person name="Andrews J."/>
            <person name="Crease T.J."/>
            <person name="Tang H."/>
            <person name="Lucas S.M."/>
            <person name="Robertson H.M."/>
            <person name="Bork P."/>
            <person name="Koonin E.V."/>
            <person name="Zdobnov E.M."/>
            <person name="Grigoriev I.V."/>
            <person name="Lynch M."/>
            <person name="Boore J.L."/>
        </authorList>
    </citation>
    <scope>NUCLEOTIDE SEQUENCE [LARGE SCALE GENOMIC DNA]</scope>
</reference>
<dbReference type="eggNOG" id="ENOG502T8TD">
    <property type="taxonomic scope" value="Eukaryota"/>
</dbReference>
<dbReference type="AlphaFoldDB" id="E9G3H4"/>
<accession>E9G3H4</accession>
<proteinExistence type="predicted"/>
<sequence length="103" mass="11285">MLSTLIVYFIGFQSVIGAQIHFGGQPLFSGVTLLTFEVSTSFRFQPTVCFISSGKVSQCRRKRGIEEKPHMVQFGDLDSIIPSAVIGIEATLAPNDFSHNGFD</sequence>
<feature type="chain" id="PRO_5003239993" evidence="1">
    <location>
        <begin position="18"/>
        <end position="103"/>
    </location>
</feature>
<name>E9G3H4_DAPPU</name>
<dbReference type="InParanoid" id="E9G3H4"/>
<protein>
    <submittedName>
        <fullName evidence="2">Uncharacterized protein</fullName>
    </submittedName>
</protein>
<evidence type="ECO:0000313" key="3">
    <source>
        <dbReference type="Proteomes" id="UP000000305"/>
    </source>
</evidence>
<dbReference type="HOGENOM" id="CLU_2266426_0_0_1"/>